<sequence>MAKKITSTASRIGAGGKRSVAVTAAKPRMAKNATAKRVASQPKPLSKSYEIVGRTRDGVSILGPAVEPTHFTSDEIRKTIRDVLGKR</sequence>
<protein>
    <submittedName>
        <fullName evidence="2">Uncharacterized protein</fullName>
    </submittedName>
</protein>
<dbReference type="EMBL" id="UWOC01000171">
    <property type="protein sequence ID" value="VCU10540.1"/>
    <property type="molecule type" value="Genomic_DNA"/>
</dbReference>
<evidence type="ECO:0000313" key="3">
    <source>
        <dbReference type="Proteomes" id="UP000289200"/>
    </source>
</evidence>
<comment type="caution">
    <text evidence="2">The sequence shown here is derived from an EMBL/GenBank/DDBJ whole genome shotgun (WGS) entry which is preliminary data.</text>
</comment>
<dbReference type="OrthoDB" id="9980038at2"/>
<reference evidence="3" key="1">
    <citation type="submission" date="2018-10" db="EMBL/GenBank/DDBJ databases">
        <authorList>
            <person name="Peiro R."/>
            <person name="Begona"/>
            <person name="Cbmso G."/>
            <person name="Lopez M."/>
            <person name="Gonzalez S."/>
            <person name="Sacristan E."/>
            <person name="Castillo E."/>
        </authorList>
    </citation>
    <scope>NUCLEOTIDE SEQUENCE [LARGE SCALE GENOMIC DNA]</scope>
</reference>
<keyword evidence="3" id="KW-1185">Reference proteome</keyword>
<evidence type="ECO:0000313" key="2">
    <source>
        <dbReference type="EMBL" id="VCU10540.1"/>
    </source>
</evidence>
<name>A0A3S4FBR2_9BRAD</name>
<feature type="compositionally biased region" description="Polar residues" evidence="1">
    <location>
        <begin position="1"/>
        <end position="10"/>
    </location>
</feature>
<evidence type="ECO:0000256" key="1">
    <source>
        <dbReference type="SAM" id="MobiDB-lite"/>
    </source>
</evidence>
<dbReference type="AlphaFoldDB" id="A0A3S4FBR2"/>
<dbReference type="Proteomes" id="UP000289200">
    <property type="component" value="Unassembled WGS sequence"/>
</dbReference>
<accession>A0A3S4FBR2</accession>
<feature type="region of interest" description="Disordered" evidence="1">
    <location>
        <begin position="1"/>
        <end position="20"/>
    </location>
</feature>
<gene>
    <name evidence="2" type="ORF">RHODGE_RHODGE_03739</name>
</gene>
<proteinExistence type="predicted"/>
<organism evidence="2 3">
    <name type="scientific">Rhodoplanes serenus</name>
    <dbReference type="NCBI Taxonomy" id="200615"/>
    <lineage>
        <taxon>Bacteria</taxon>
        <taxon>Pseudomonadati</taxon>
        <taxon>Pseudomonadota</taxon>
        <taxon>Alphaproteobacteria</taxon>
        <taxon>Hyphomicrobiales</taxon>
        <taxon>Nitrobacteraceae</taxon>
        <taxon>Rhodoplanes</taxon>
    </lineage>
</organism>
<dbReference type="RefSeq" id="WP_129610637.1">
    <property type="nucleotide sequence ID" value="NZ_UWOC01000171.1"/>
</dbReference>